<feature type="region of interest" description="Disordered" evidence="1">
    <location>
        <begin position="93"/>
        <end position="120"/>
    </location>
</feature>
<feature type="compositionally biased region" description="Low complexity" evidence="1">
    <location>
        <begin position="99"/>
        <end position="120"/>
    </location>
</feature>
<dbReference type="EMBL" id="UOGE01000001">
    <property type="protein sequence ID" value="VAX15828.1"/>
    <property type="molecule type" value="Genomic_DNA"/>
</dbReference>
<accession>A0A3B1BWG6</accession>
<feature type="region of interest" description="Disordered" evidence="1">
    <location>
        <begin position="1"/>
        <end position="21"/>
    </location>
</feature>
<feature type="non-terminal residue" evidence="3">
    <location>
        <position position="149"/>
    </location>
</feature>
<keyword evidence="2" id="KW-1133">Transmembrane helix</keyword>
<gene>
    <name evidence="3" type="ORF">MNBD_NITROSPINAE02-1731</name>
</gene>
<sequence>MGNSRPKRRKTRKSGKRRKPWSFKVPRSVSRHWVEIVLAVVVVSLATIIYVIVSGQSVEDEYVRDDVEVARSPDEIMEKAPKPRAKVAIVAPVVPPKPQTGTKPRPGPKPQKGTKPGTGARPRIAIIIDDLGADIVIAERLLAIDAPIA</sequence>
<evidence type="ECO:0008006" key="4">
    <source>
        <dbReference type="Google" id="ProtNLM"/>
    </source>
</evidence>
<keyword evidence="2" id="KW-0812">Transmembrane</keyword>
<evidence type="ECO:0000256" key="2">
    <source>
        <dbReference type="SAM" id="Phobius"/>
    </source>
</evidence>
<dbReference type="AlphaFoldDB" id="A0A3B1BWG6"/>
<reference evidence="3" key="1">
    <citation type="submission" date="2018-06" db="EMBL/GenBank/DDBJ databases">
        <authorList>
            <person name="Zhirakovskaya E."/>
        </authorList>
    </citation>
    <scope>NUCLEOTIDE SEQUENCE</scope>
</reference>
<name>A0A3B1BWG6_9ZZZZ</name>
<proteinExistence type="predicted"/>
<organism evidence="3">
    <name type="scientific">hydrothermal vent metagenome</name>
    <dbReference type="NCBI Taxonomy" id="652676"/>
    <lineage>
        <taxon>unclassified sequences</taxon>
        <taxon>metagenomes</taxon>
        <taxon>ecological metagenomes</taxon>
    </lineage>
</organism>
<evidence type="ECO:0000313" key="3">
    <source>
        <dbReference type="EMBL" id="VAX15828.1"/>
    </source>
</evidence>
<protein>
    <recommendedName>
        <fullName evidence="4">Divergent polysaccharide deacetylase family protein</fullName>
    </recommendedName>
</protein>
<keyword evidence="2" id="KW-0472">Membrane</keyword>
<evidence type="ECO:0000256" key="1">
    <source>
        <dbReference type="SAM" id="MobiDB-lite"/>
    </source>
</evidence>
<feature type="transmembrane region" description="Helical" evidence="2">
    <location>
        <begin position="33"/>
        <end position="53"/>
    </location>
</feature>